<keyword evidence="4" id="KW-0472">Membrane</keyword>
<keyword evidence="3" id="KW-1133">Transmembrane helix</keyword>
<keyword evidence="6" id="KW-1185">Reference proteome</keyword>
<protein>
    <recommendedName>
        <fullName evidence="7">Metalloprotease</fullName>
    </recommendedName>
</protein>
<name>A0ABP7J1G6_9ACTN</name>
<sequence length="246" mass="27248">MSAVALLPIGSASATVAYPVKSKTLTDNPLYAAGALTTTTCSEKPIKKLSASSAKSSLNGVLACLNRTWAAQLDSSGQRFSKPKIVYTTKTPKRFCGEAWPKGSTTIYCDSSRTIHMVLTRTLLKEPGDLYLLNLLAVYYGEHVQNLTGIYRAFQDVPYRNKSELTEQNRRYNLQGDCFAGAFIGSVWDSLDRPRVDWDDLLYYLRDWSDKYNGTRKSITYWAGRGFKSADPASCDTWSAASSKVA</sequence>
<evidence type="ECO:0000256" key="1">
    <source>
        <dbReference type="ARBA" id="ARBA00004167"/>
    </source>
</evidence>
<dbReference type="Pfam" id="PF04228">
    <property type="entry name" value="Zn_peptidase"/>
    <property type="match status" value="1"/>
</dbReference>
<accession>A0ABP7J1G6</accession>
<comment type="subcellular location">
    <subcellularLocation>
        <location evidence="1">Membrane</location>
        <topology evidence="1">Single-pass membrane protein</topology>
    </subcellularLocation>
</comment>
<reference evidence="6" key="1">
    <citation type="journal article" date="2019" name="Int. J. Syst. Evol. Microbiol.">
        <title>The Global Catalogue of Microorganisms (GCM) 10K type strain sequencing project: providing services to taxonomists for standard genome sequencing and annotation.</title>
        <authorList>
            <consortium name="The Broad Institute Genomics Platform"/>
            <consortium name="The Broad Institute Genome Sequencing Center for Infectious Disease"/>
            <person name="Wu L."/>
            <person name="Ma J."/>
        </authorList>
    </citation>
    <scope>NUCLEOTIDE SEQUENCE [LARGE SCALE GENOMIC DNA]</scope>
    <source>
        <strain evidence="6">JCM 16908</strain>
    </source>
</reference>
<dbReference type="Proteomes" id="UP001500888">
    <property type="component" value="Unassembled WGS sequence"/>
</dbReference>
<comment type="caution">
    <text evidence="5">The sequence shown here is derived from an EMBL/GenBank/DDBJ whole genome shotgun (WGS) entry which is preliminary data.</text>
</comment>
<dbReference type="EMBL" id="BAAAZR010000029">
    <property type="protein sequence ID" value="GAA3831562.1"/>
    <property type="molecule type" value="Genomic_DNA"/>
</dbReference>
<evidence type="ECO:0000313" key="5">
    <source>
        <dbReference type="EMBL" id="GAA3831562.1"/>
    </source>
</evidence>
<keyword evidence="2" id="KW-0812">Transmembrane</keyword>
<dbReference type="InterPro" id="IPR007343">
    <property type="entry name" value="Uncharacterised_pept_Zn_put"/>
</dbReference>
<evidence type="ECO:0000256" key="2">
    <source>
        <dbReference type="ARBA" id="ARBA00022692"/>
    </source>
</evidence>
<dbReference type="PANTHER" id="PTHR30168">
    <property type="entry name" value="PUTATIVE MEMBRANE PROTEIN YPFJ"/>
    <property type="match status" value="1"/>
</dbReference>
<evidence type="ECO:0000313" key="6">
    <source>
        <dbReference type="Proteomes" id="UP001500888"/>
    </source>
</evidence>
<evidence type="ECO:0008006" key="7">
    <source>
        <dbReference type="Google" id="ProtNLM"/>
    </source>
</evidence>
<organism evidence="5 6">
    <name type="scientific">Sphaerisporangium flaviroseum</name>
    <dbReference type="NCBI Taxonomy" id="509199"/>
    <lineage>
        <taxon>Bacteria</taxon>
        <taxon>Bacillati</taxon>
        <taxon>Actinomycetota</taxon>
        <taxon>Actinomycetes</taxon>
        <taxon>Streptosporangiales</taxon>
        <taxon>Streptosporangiaceae</taxon>
        <taxon>Sphaerisporangium</taxon>
    </lineage>
</organism>
<proteinExistence type="predicted"/>
<gene>
    <name evidence="5" type="ORF">GCM10022226_60840</name>
</gene>
<evidence type="ECO:0000256" key="4">
    <source>
        <dbReference type="ARBA" id="ARBA00023136"/>
    </source>
</evidence>
<dbReference type="PANTHER" id="PTHR30168:SF0">
    <property type="entry name" value="INNER MEMBRANE PROTEIN"/>
    <property type="match status" value="1"/>
</dbReference>
<evidence type="ECO:0000256" key="3">
    <source>
        <dbReference type="ARBA" id="ARBA00022989"/>
    </source>
</evidence>